<evidence type="ECO:0000256" key="5">
    <source>
        <dbReference type="ARBA" id="ARBA00022989"/>
    </source>
</evidence>
<dbReference type="SUPFAM" id="SSF103473">
    <property type="entry name" value="MFS general substrate transporter"/>
    <property type="match status" value="1"/>
</dbReference>
<dbReference type="EMBL" id="VUNJ01000006">
    <property type="protein sequence ID" value="MST91671.1"/>
    <property type="molecule type" value="Genomic_DNA"/>
</dbReference>
<name>A0A0D8IZV5_9FIRM</name>
<protein>
    <submittedName>
        <fullName evidence="9">Fucose permease</fullName>
    </submittedName>
    <submittedName>
        <fullName evidence="10">MFS transporter</fullName>
    </submittedName>
</protein>
<dbReference type="Proteomes" id="UP000032483">
    <property type="component" value="Unassembled WGS sequence"/>
</dbReference>
<comment type="subcellular location">
    <subcellularLocation>
        <location evidence="1">Cell membrane</location>
        <topology evidence="1">Multi-pass membrane protein</topology>
    </subcellularLocation>
</comment>
<dbReference type="InterPro" id="IPR051788">
    <property type="entry name" value="MFS_Transporter"/>
</dbReference>
<dbReference type="PANTHER" id="PTHR23514:SF3">
    <property type="entry name" value="BYPASS OF STOP CODON PROTEIN 6"/>
    <property type="match status" value="1"/>
</dbReference>
<evidence type="ECO:0000313" key="12">
    <source>
        <dbReference type="Proteomes" id="UP000431913"/>
    </source>
</evidence>
<accession>A0A0D8IZV5</accession>
<dbReference type="PROSITE" id="PS50850">
    <property type="entry name" value="MFS"/>
    <property type="match status" value="1"/>
</dbReference>
<keyword evidence="4 7" id="KW-0812">Transmembrane</keyword>
<reference evidence="9" key="1">
    <citation type="submission" date="2015-02" db="EMBL/GenBank/DDBJ databases">
        <title>A novel member of the family Ruminococcaceae isolated from human feces.</title>
        <authorList>
            <person name="Shkoporov A.N."/>
            <person name="Chaplin A.V."/>
            <person name="Motuzova O.V."/>
            <person name="Kafarskaia L.I."/>
            <person name="Khokhlova E.V."/>
            <person name="Efimov B.A."/>
        </authorList>
    </citation>
    <scope>NUCLEOTIDE SEQUENCE [LARGE SCALE GENOMIC DNA]</scope>
    <source>
        <strain evidence="9">585-1</strain>
    </source>
</reference>
<dbReference type="EMBL" id="JXXK01000024">
    <property type="protein sequence ID" value="KJF39078.1"/>
    <property type="molecule type" value="Genomic_DNA"/>
</dbReference>
<dbReference type="Gene3D" id="1.20.1250.20">
    <property type="entry name" value="MFS general substrate transporter like domains"/>
    <property type="match status" value="2"/>
</dbReference>
<dbReference type="PANTHER" id="PTHR23514">
    <property type="entry name" value="BYPASS OF STOP CODON PROTEIN 6"/>
    <property type="match status" value="1"/>
</dbReference>
<evidence type="ECO:0000256" key="4">
    <source>
        <dbReference type="ARBA" id="ARBA00022692"/>
    </source>
</evidence>
<feature type="transmembrane region" description="Helical" evidence="7">
    <location>
        <begin position="164"/>
        <end position="183"/>
    </location>
</feature>
<keyword evidence="3" id="KW-0813">Transport</keyword>
<feature type="transmembrane region" description="Helical" evidence="7">
    <location>
        <begin position="37"/>
        <end position="61"/>
    </location>
</feature>
<dbReference type="Proteomes" id="UP000431913">
    <property type="component" value="Unassembled WGS sequence"/>
</dbReference>
<evidence type="ECO:0000313" key="11">
    <source>
        <dbReference type="Proteomes" id="UP000032483"/>
    </source>
</evidence>
<proteinExistence type="inferred from homology"/>
<keyword evidence="5 7" id="KW-1133">Transmembrane helix</keyword>
<dbReference type="InterPro" id="IPR020846">
    <property type="entry name" value="MFS_dom"/>
</dbReference>
<dbReference type="Pfam" id="PF07690">
    <property type="entry name" value="MFS_1"/>
    <property type="match status" value="1"/>
</dbReference>
<evidence type="ECO:0000256" key="6">
    <source>
        <dbReference type="ARBA" id="ARBA00023136"/>
    </source>
</evidence>
<dbReference type="GO" id="GO:0005886">
    <property type="term" value="C:plasma membrane"/>
    <property type="evidence" value="ECO:0007669"/>
    <property type="project" value="UniProtKB-SubCell"/>
</dbReference>
<dbReference type="GeneID" id="42857766"/>
<feature type="transmembrane region" description="Helical" evidence="7">
    <location>
        <begin position="352"/>
        <end position="376"/>
    </location>
</feature>
<feature type="transmembrane region" description="Helical" evidence="7">
    <location>
        <begin position="271"/>
        <end position="291"/>
    </location>
</feature>
<feature type="transmembrane region" description="Helical" evidence="7">
    <location>
        <begin position="122"/>
        <end position="144"/>
    </location>
</feature>
<dbReference type="GO" id="GO:0022857">
    <property type="term" value="F:transmembrane transporter activity"/>
    <property type="evidence" value="ECO:0007669"/>
    <property type="project" value="InterPro"/>
</dbReference>
<evidence type="ECO:0000259" key="8">
    <source>
        <dbReference type="PROSITE" id="PS50850"/>
    </source>
</evidence>
<dbReference type="InterPro" id="IPR036259">
    <property type="entry name" value="MFS_trans_sf"/>
</dbReference>
<evidence type="ECO:0000256" key="2">
    <source>
        <dbReference type="ARBA" id="ARBA00008335"/>
    </source>
</evidence>
<feature type="transmembrane region" description="Helical" evidence="7">
    <location>
        <begin position="326"/>
        <end position="346"/>
    </location>
</feature>
<evidence type="ECO:0000313" key="9">
    <source>
        <dbReference type="EMBL" id="KJF39078.1"/>
    </source>
</evidence>
<feature type="transmembrane region" description="Helical" evidence="7">
    <location>
        <begin position="241"/>
        <end position="259"/>
    </location>
</feature>
<gene>
    <name evidence="10" type="ORF">FYJ76_06900</name>
    <name evidence="9" type="ORF">TQ39_14440</name>
</gene>
<feature type="transmembrane region" description="Helical" evidence="7">
    <location>
        <begin position="297"/>
        <end position="319"/>
    </location>
</feature>
<dbReference type="InterPro" id="IPR011701">
    <property type="entry name" value="MFS"/>
</dbReference>
<keyword evidence="11" id="KW-1185">Reference proteome</keyword>
<keyword evidence="6 7" id="KW-0472">Membrane</keyword>
<evidence type="ECO:0000256" key="3">
    <source>
        <dbReference type="ARBA" id="ARBA00022448"/>
    </source>
</evidence>
<comment type="similarity">
    <text evidence="2">Belongs to the major facilitator superfamily.</text>
</comment>
<comment type="caution">
    <text evidence="9">The sequence shown here is derived from an EMBL/GenBank/DDBJ whole genome shotgun (WGS) entry which is preliminary data.</text>
</comment>
<dbReference type="RefSeq" id="WP_009322427.1">
    <property type="nucleotide sequence ID" value="NZ_CATXDA010000097.1"/>
</dbReference>
<feature type="transmembrane region" description="Helical" evidence="7">
    <location>
        <begin position="204"/>
        <end position="229"/>
    </location>
</feature>
<evidence type="ECO:0000256" key="7">
    <source>
        <dbReference type="SAM" id="Phobius"/>
    </source>
</evidence>
<feature type="transmembrane region" description="Helical" evidence="7">
    <location>
        <begin position="73"/>
        <end position="90"/>
    </location>
</feature>
<evidence type="ECO:0000313" key="10">
    <source>
        <dbReference type="EMBL" id="MST91671.1"/>
    </source>
</evidence>
<reference evidence="10 12" key="2">
    <citation type="submission" date="2019-08" db="EMBL/GenBank/DDBJ databases">
        <title>In-depth cultivation of the pig gut microbiome towards novel bacterial diversity and tailored functional studies.</title>
        <authorList>
            <person name="Wylensek D."/>
            <person name="Hitch T.C.A."/>
            <person name="Clavel T."/>
        </authorList>
    </citation>
    <scope>NUCLEOTIDE SEQUENCE [LARGE SCALE GENOMIC DNA]</scope>
    <source>
        <strain evidence="10 12">WCA3-601-WT-6J</strain>
    </source>
</reference>
<dbReference type="AlphaFoldDB" id="A0A0D8IZV5"/>
<feature type="domain" description="Major facilitator superfamily (MFS) profile" evidence="8">
    <location>
        <begin position="5"/>
        <end position="380"/>
    </location>
</feature>
<evidence type="ECO:0000256" key="1">
    <source>
        <dbReference type="ARBA" id="ARBA00004651"/>
    </source>
</evidence>
<sequence>MKHTRLTFAAFVVLMVGLGSSDSLRGIFSPVFSSHFALSATQLGLIVTVSYIGNLVFLLVGGNVIERFEKKKALLALTGIWMAALAVFAFTDNYYLLLAGMFCAMGASTLLNTTLNLVTPLLFASSPAFFVNLLFFTQGIGTSGSQSLLGRYATDIGFWHKTNLVLLALGAAAVLLLAFSTVPGPRADGPHPAKRQSGVLKNRAALPLVFVFGFYFIAEHGVMNWLVAYATSGLGMEQAKASNYLAVFFGGVMLGRLVLSPLVDRLGILKSMGVFGSLSAVLYIAGVVGGAAAMPLWAASGFFLSILYPTLVMSIRLFFPHGQVAGAAGTIISVASLFDILFNVGFGRLVDTLGYGVSIYVLPLAMAAFIITFLAFSRGHGKEQQKN</sequence>
<organism evidence="9 11">
    <name type="scientific">Ruthenibacterium lactatiformans</name>
    <dbReference type="NCBI Taxonomy" id="1550024"/>
    <lineage>
        <taxon>Bacteria</taxon>
        <taxon>Bacillati</taxon>
        <taxon>Bacillota</taxon>
        <taxon>Clostridia</taxon>
        <taxon>Eubacteriales</taxon>
        <taxon>Oscillospiraceae</taxon>
        <taxon>Ruthenibacterium</taxon>
    </lineage>
</organism>